<dbReference type="CDD" id="cd00082">
    <property type="entry name" value="HisKA"/>
    <property type="match status" value="1"/>
</dbReference>
<dbReference type="PANTHER" id="PTHR44936">
    <property type="entry name" value="SENSOR PROTEIN CREC"/>
    <property type="match status" value="1"/>
</dbReference>
<sequence length="358" mass="38339">MEGALLRSTLVTVAFAVAMLGIPMLVMGFMYIDVYQQVTSGQLRYDPDRLETVMQGQLVVAYVTFFALLAVVGAVTLARQQARRFSEPLAALADQAERLGAGAAARVEPVASGLPEIDRVSAALAGTATQWQRTLSTERDFASDASHQLRTPLTAVLMRLEEIAVTDDLDVAHEEANAAIEQVERLNVTVDELLARARQGSTGAPRPTSVDAVLAALQREWAAQFERRHRSVLVQGDRGLAVVATPIALSQVLATLMENALAHGSGVVEVDVRQAGPSVVMEVRNAGSVPREIAGRVFERSVSTSSTGLGLGLARDLAEKYGGRLDLVRASDPVVFALFMSAATTPTEEHALRVDLTR</sequence>
<dbReference type="SMART" id="SM00387">
    <property type="entry name" value="HATPase_c"/>
    <property type="match status" value="1"/>
</dbReference>
<dbReference type="Pfam" id="PF02518">
    <property type="entry name" value="HATPase_c"/>
    <property type="match status" value="1"/>
</dbReference>
<comment type="caution">
    <text evidence="17">The sequence shown here is derived from an EMBL/GenBank/DDBJ whole genome shotgun (WGS) entry which is preliminary data.</text>
</comment>
<evidence type="ECO:0000256" key="8">
    <source>
        <dbReference type="ARBA" id="ARBA00022741"/>
    </source>
</evidence>
<keyword evidence="6" id="KW-0808">Transferase</keyword>
<evidence type="ECO:0000259" key="16">
    <source>
        <dbReference type="PROSITE" id="PS50885"/>
    </source>
</evidence>
<keyword evidence="14" id="KW-0472">Membrane</keyword>
<dbReference type="Proteomes" id="UP001157126">
    <property type="component" value="Unassembled WGS sequence"/>
</dbReference>
<evidence type="ECO:0000256" key="7">
    <source>
        <dbReference type="ARBA" id="ARBA00022692"/>
    </source>
</evidence>
<evidence type="ECO:0000256" key="13">
    <source>
        <dbReference type="SAM" id="Coils"/>
    </source>
</evidence>
<evidence type="ECO:0000256" key="2">
    <source>
        <dbReference type="ARBA" id="ARBA00004651"/>
    </source>
</evidence>
<dbReference type="InterPro" id="IPR036097">
    <property type="entry name" value="HisK_dim/P_sf"/>
</dbReference>
<keyword evidence="8" id="KW-0547">Nucleotide-binding</keyword>
<evidence type="ECO:0000256" key="10">
    <source>
        <dbReference type="ARBA" id="ARBA00022840"/>
    </source>
</evidence>
<dbReference type="InterPro" id="IPR036890">
    <property type="entry name" value="HATPase_C_sf"/>
</dbReference>
<dbReference type="EMBL" id="BSUO01000001">
    <property type="protein sequence ID" value="GMA38588.1"/>
    <property type="molecule type" value="Genomic_DNA"/>
</dbReference>
<evidence type="ECO:0000256" key="3">
    <source>
        <dbReference type="ARBA" id="ARBA00012438"/>
    </source>
</evidence>
<dbReference type="EC" id="2.7.13.3" evidence="3"/>
<comment type="subcellular location">
    <subcellularLocation>
        <location evidence="2">Cell membrane</location>
        <topology evidence="2">Multi-pass membrane protein</topology>
    </subcellularLocation>
</comment>
<evidence type="ECO:0000256" key="14">
    <source>
        <dbReference type="SAM" id="Phobius"/>
    </source>
</evidence>
<evidence type="ECO:0000256" key="9">
    <source>
        <dbReference type="ARBA" id="ARBA00022777"/>
    </source>
</evidence>
<dbReference type="InterPro" id="IPR005467">
    <property type="entry name" value="His_kinase_dom"/>
</dbReference>
<keyword evidence="4" id="KW-1003">Cell membrane</keyword>
<dbReference type="Pfam" id="PF00512">
    <property type="entry name" value="HisKA"/>
    <property type="match status" value="1"/>
</dbReference>
<dbReference type="SUPFAM" id="SSF55874">
    <property type="entry name" value="ATPase domain of HSP90 chaperone/DNA topoisomerase II/histidine kinase"/>
    <property type="match status" value="1"/>
</dbReference>
<dbReference type="InterPro" id="IPR003661">
    <property type="entry name" value="HisK_dim/P_dom"/>
</dbReference>
<evidence type="ECO:0000256" key="4">
    <source>
        <dbReference type="ARBA" id="ARBA00022475"/>
    </source>
</evidence>
<dbReference type="Gene3D" id="3.30.565.10">
    <property type="entry name" value="Histidine kinase-like ATPase, C-terminal domain"/>
    <property type="match status" value="1"/>
</dbReference>
<dbReference type="SMART" id="SM00388">
    <property type="entry name" value="HisKA"/>
    <property type="match status" value="1"/>
</dbReference>
<evidence type="ECO:0000256" key="12">
    <source>
        <dbReference type="ARBA" id="ARBA00023012"/>
    </source>
</evidence>
<evidence type="ECO:0000313" key="17">
    <source>
        <dbReference type="EMBL" id="GMA38588.1"/>
    </source>
</evidence>
<keyword evidence="5" id="KW-0597">Phosphoprotein</keyword>
<keyword evidence="7 14" id="KW-0812">Transmembrane</keyword>
<organism evidence="17 18">
    <name type="scientific">Mobilicoccus caccae</name>
    <dbReference type="NCBI Taxonomy" id="1859295"/>
    <lineage>
        <taxon>Bacteria</taxon>
        <taxon>Bacillati</taxon>
        <taxon>Actinomycetota</taxon>
        <taxon>Actinomycetes</taxon>
        <taxon>Micrococcales</taxon>
        <taxon>Dermatophilaceae</taxon>
        <taxon>Mobilicoccus</taxon>
    </lineage>
</organism>
<feature type="coiled-coil region" evidence="13">
    <location>
        <begin position="169"/>
        <end position="196"/>
    </location>
</feature>
<feature type="domain" description="Histidine kinase" evidence="15">
    <location>
        <begin position="144"/>
        <end position="344"/>
    </location>
</feature>
<keyword evidence="11 14" id="KW-1133">Transmembrane helix</keyword>
<evidence type="ECO:0000256" key="1">
    <source>
        <dbReference type="ARBA" id="ARBA00000085"/>
    </source>
</evidence>
<name>A0ABQ6IL13_9MICO</name>
<dbReference type="InterPro" id="IPR050980">
    <property type="entry name" value="2C_sensor_his_kinase"/>
</dbReference>
<gene>
    <name evidence="17" type="ORF">GCM10025883_06330</name>
</gene>
<dbReference type="PROSITE" id="PS50109">
    <property type="entry name" value="HIS_KIN"/>
    <property type="match status" value="1"/>
</dbReference>
<keyword evidence="9" id="KW-0418">Kinase</keyword>
<dbReference type="PANTHER" id="PTHR44936:SF9">
    <property type="entry name" value="SENSOR PROTEIN CREC"/>
    <property type="match status" value="1"/>
</dbReference>
<accession>A0ABQ6IL13</accession>
<keyword evidence="12" id="KW-0902">Two-component regulatory system</keyword>
<comment type="catalytic activity">
    <reaction evidence="1">
        <text>ATP + protein L-histidine = ADP + protein N-phospho-L-histidine.</text>
        <dbReference type="EC" id="2.7.13.3"/>
    </reaction>
</comment>
<dbReference type="InterPro" id="IPR003660">
    <property type="entry name" value="HAMP_dom"/>
</dbReference>
<keyword evidence="18" id="KW-1185">Reference proteome</keyword>
<evidence type="ECO:0000256" key="11">
    <source>
        <dbReference type="ARBA" id="ARBA00022989"/>
    </source>
</evidence>
<evidence type="ECO:0000259" key="15">
    <source>
        <dbReference type="PROSITE" id="PS50109"/>
    </source>
</evidence>
<protein>
    <recommendedName>
        <fullName evidence="3">histidine kinase</fullName>
        <ecNumber evidence="3">2.7.13.3</ecNumber>
    </recommendedName>
</protein>
<feature type="transmembrane region" description="Helical" evidence="14">
    <location>
        <begin position="12"/>
        <end position="32"/>
    </location>
</feature>
<dbReference type="SUPFAM" id="SSF47384">
    <property type="entry name" value="Homodimeric domain of signal transducing histidine kinase"/>
    <property type="match status" value="1"/>
</dbReference>
<evidence type="ECO:0000256" key="5">
    <source>
        <dbReference type="ARBA" id="ARBA00022553"/>
    </source>
</evidence>
<feature type="transmembrane region" description="Helical" evidence="14">
    <location>
        <begin position="52"/>
        <end position="78"/>
    </location>
</feature>
<dbReference type="InterPro" id="IPR003594">
    <property type="entry name" value="HATPase_dom"/>
</dbReference>
<reference evidence="18" key="1">
    <citation type="journal article" date="2019" name="Int. J. Syst. Evol. Microbiol.">
        <title>The Global Catalogue of Microorganisms (GCM) 10K type strain sequencing project: providing services to taxonomists for standard genome sequencing and annotation.</title>
        <authorList>
            <consortium name="The Broad Institute Genomics Platform"/>
            <consortium name="The Broad Institute Genome Sequencing Center for Infectious Disease"/>
            <person name="Wu L."/>
            <person name="Ma J."/>
        </authorList>
    </citation>
    <scope>NUCLEOTIDE SEQUENCE [LARGE SCALE GENOMIC DNA]</scope>
    <source>
        <strain evidence="18">NBRC 113072</strain>
    </source>
</reference>
<keyword evidence="10" id="KW-0067">ATP-binding</keyword>
<evidence type="ECO:0000256" key="6">
    <source>
        <dbReference type="ARBA" id="ARBA00022679"/>
    </source>
</evidence>
<proteinExistence type="predicted"/>
<dbReference type="PROSITE" id="PS50885">
    <property type="entry name" value="HAMP"/>
    <property type="match status" value="1"/>
</dbReference>
<keyword evidence="13" id="KW-0175">Coiled coil</keyword>
<feature type="domain" description="HAMP" evidence="16">
    <location>
        <begin position="83"/>
        <end position="136"/>
    </location>
</feature>
<dbReference type="Gene3D" id="1.10.287.130">
    <property type="match status" value="1"/>
</dbReference>
<evidence type="ECO:0000313" key="18">
    <source>
        <dbReference type="Proteomes" id="UP001157126"/>
    </source>
</evidence>